<feature type="region of interest" description="Disordered" evidence="1">
    <location>
        <begin position="1"/>
        <end position="79"/>
    </location>
</feature>
<feature type="compositionally biased region" description="Basic and acidic residues" evidence="1">
    <location>
        <begin position="23"/>
        <end position="32"/>
    </location>
</feature>
<name>A0ABV7L5E1_9PROT</name>
<dbReference type="EMBL" id="JBHRTR010000034">
    <property type="protein sequence ID" value="MFC3229784.1"/>
    <property type="molecule type" value="Genomic_DNA"/>
</dbReference>
<feature type="compositionally biased region" description="Low complexity" evidence="1">
    <location>
        <begin position="57"/>
        <end position="71"/>
    </location>
</feature>
<keyword evidence="3" id="KW-1185">Reference proteome</keyword>
<reference evidence="3" key="1">
    <citation type="journal article" date="2019" name="Int. J. Syst. Evol. Microbiol.">
        <title>The Global Catalogue of Microorganisms (GCM) 10K type strain sequencing project: providing services to taxonomists for standard genome sequencing and annotation.</title>
        <authorList>
            <consortium name="The Broad Institute Genomics Platform"/>
            <consortium name="The Broad Institute Genome Sequencing Center for Infectious Disease"/>
            <person name="Wu L."/>
            <person name="Ma J."/>
        </authorList>
    </citation>
    <scope>NUCLEOTIDE SEQUENCE [LARGE SCALE GENOMIC DNA]</scope>
    <source>
        <strain evidence="3">KCTC 42964</strain>
    </source>
</reference>
<dbReference type="Proteomes" id="UP001595528">
    <property type="component" value="Unassembled WGS sequence"/>
</dbReference>
<evidence type="ECO:0000256" key="1">
    <source>
        <dbReference type="SAM" id="MobiDB-lite"/>
    </source>
</evidence>
<accession>A0ABV7L5E1</accession>
<feature type="compositionally biased region" description="Acidic residues" evidence="1">
    <location>
        <begin position="33"/>
        <end position="43"/>
    </location>
</feature>
<evidence type="ECO:0000313" key="2">
    <source>
        <dbReference type="EMBL" id="MFC3229784.1"/>
    </source>
</evidence>
<proteinExistence type="predicted"/>
<sequence length="370" mass="40792">MPFTLSPRKPSRPAQNQRGQRSALRDLQRTLEEEAQSQDEDVFREEVNSLPARNRRPAQAAAALEAEFAPAPKTPPAEIPAEAPVRRDFAAREAAAQPAAASRPQGSFRDFKNALRAYLTGLAPGRITATELRLRVGEEAMEAYQHGEVTLEQLQYRAVDPRGFIGYRFGEELLEVLGYYRPSTRALQERRELARARPEDAWAKVSNRWDGLFTGLNGAFSMKEFCSARVQEIAIGEAFAWHLQKIIGLLPEESGLGDIVGLSRDMDPPPRSRGIGRTTSEVTISGMLAAAQVYGPQAVADYVLGQVTAKDPIAQGVHRLMDEFAGFATPYDTIPCPSDNDVGRLINRVRSRADSMSSLTAPSSDLSWLR</sequence>
<protein>
    <submittedName>
        <fullName evidence="2">Uncharacterized protein</fullName>
    </submittedName>
</protein>
<organism evidence="2 3">
    <name type="scientific">Marinibaculum pumilum</name>
    <dbReference type="NCBI Taxonomy" id="1766165"/>
    <lineage>
        <taxon>Bacteria</taxon>
        <taxon>Pseudomonadati</taxon>
        <taxon>Pseudomonadota</taxon>
        <taxon>Alphaproteobacteria</taxon>
        <taxon>Rhodospirillales</taxon>
        <taxon>Rhodospirillaceae</taxon>
        <taxon>Marinibaculum</taxon>
    </lineage>
</organism>
<dbReference type="RefSeq" id="WP_379904312.1">
    <property type="nucleotide sequence ID" value="NZ_JBHRTR010000034.1"/>
</dbReference>
<comment type="caution">
    <text evidence="2">The sequence shown here is derived from an EMBL/GenBank/DDBJ whole genome shotgun (WGS) entry which is preliminary data.</text>
</comment>
<gene>
    <name evidence="2" type="ORF">ACFOGJ_21220</name>
</gene>
<evidence type="ECO:0000313" key="3">
    <source>
        <dbReference type="Proteomes" id="UP001595528"/>
    </source>
</evidence>